<dbReference type="OrthoDB" id="2210012at2759"/>
<accession>A0A9P5XFW0</accession>
<organism evidence="2 3">
    <name type="scientific">Macrolepiota fuliginosa MF-IS2</name>
    <dbReference type="NCBI Taxonomy" id="1400762"/>
    <lineage>
        <taxon>Eukaryota</taxon>
        <taxon>Fungi</taxon>
        <taxon>Dikarya</taxon>
        <taxon>Basidiomycota</taxon>
        <taxon>Agaricomycotina</taxon>
        <taxon>Agaricomycetes</taxon>
        <taxon>Agaricomycetidae</taxon>
        <taxon>Agaricales</taxon>
        <taxon>Agaricineae</taxon>
        <taxon>Agaricaceae</taxon>
        <taxon>Macrolepiota</taxon>
    </lineage>
</organism>
<proteinExistence type="predicted"/>
<dbReference type="EMBL" id="MU151116">
    <property type="protein sequence ID" value="KAF9449940.1"/>
    <property type="molecule type" value="Genomic_DNA"/>
</dbReference>
<reference evidence="2" key="1">
    <citation type="submission" date="2020-11" db="EMBL/GenBank/DDBJ databases">
        <authorList>
            <consortium name="DOE Joint Genome Institute"/>
            <person name="Ahrendt S."/>
            <person name="Riley R."/>
            <person name="Andreopoulos W."/>
            <person name="Labutti K."/>
            <person name="Pangilinan J."/>
            <person name="Ruiz-Duenas F.J."/>
            <person name="Barrasa J.M."/>
            <person name="Sanchez-Garcia M."/>
            <person name="Camarero S."/>
            <person name="Miyauchi S."/>
            <person name="Serrano A."/>
            <person name="Linde D."/>
            <person name="Babiker R."/>
            <person name="Drula E."/>
            <person name="Ayuso-Fernandez I."/>
            <person name="Pacheco R."/>
            <person name="Padilla G."/>
            <person name="Ferreira P."/>
            <person name="Barriuso J."/>
            <person name="Kellner H."/>
            <person name="Castanera R."/>
            <person name="Alfaro M."/>
            <person name="Ramirez L."/>
            <person name="Pisabarro A.G."/>
            <person name="Kuo A."/>
            <person name="Tritt A."/>
            <person name="Lipzen A."/>
            <person name="He G."/>
            <person name="Yan M."/>
            <person name="Ng V."/>
            <person name="Cullen D."/>
            <person name="Martin F."/>
            <person name="Rosso M.-N."/>
            <person name="Henrissat B."/>
            <person name="Hibbett D."/>
            <person name="Martinez A.T."/>
            <person name="Grigoriev I.V."/>
        </authorList>
    </citation>
    <scope>NUCLEOTIDE SEQUENCE</scope>
    <source>
        <strain evidence="2">MF-IS2</strain>
    </source>
</reference>
<feature type="compositionally biased region" description="Low complexity" evidence="1">
    <location>
        <begin position="118"/>
        <end position="134"/>
    </location>
</feature>
<name>A0A9P5XFW0_9AGAR</name>
<dbReference type="Proteomes" id="UP000807342">
    <property type="component" value="Unassembled WGS sequence"/>
</dbReference>
<comment type="caution">
    <text evidence="2">The sequence shown here is derived from an EMBL/GenBank/DDBJ whole genome shotgun (WGS) entry which is preliminary data.</text>
</comment>
<evidence type="ECO:0000313" key="2">
    <source>
        <dbReference type="EMBL" id="KAF9449940.1"/>
    </source>
</evidence>
<feature type="compositionally biased region" description="Polar residues" evidence="1">
    <location>
        <begin position="151"/>
        <end position="162"/>
    </location>
</feature>
<protein>
    <submittedName>
        <fullName evidence="2">Uncharacterized protein</fullName>
    </submittedName>
</protein>
<dbReference type="AlphaFoldDB" id="A0A9P5XFW0"/>
<feature type="region of interest" description="Disordered" evidence="1">
    <location>
        <begin position="107"/>
        <end position="165"/>
    </location>
</feature>
<feature type="region of interest" description="Disordered" evidence="1">
    <location>
        <begin position="298"/>
        <end position="324"/>
    </location>
</feature>
<evidence type="ECO:0000256" key="1">
    <source>
        <dbReference type="SAM" id="MobiDB-lite"/>
    </source>
</evidence>
<gene>
    <name evidence="2" type="ORF">P691DRAFT_758604</name>
</gene>
<sequence>MDMDTDWCFTCNRRVEPGSLYCSSQCQNGAGPSNYQRGSLSALSEKQYASCDDYLEMGEGCEEYFEDDLDYEGQQLYNIEAVSKTNWAGRGSAGIRAWAAEIPLGARPDVQELPSPTPSDDSSSISSTSSTSSTYRAPNLVRPSRPVPPSLTMTKPELSTTTPPRPILNLQKHLAAVSLTHSPGSTARTSVASEDSIPTPASAHAMPFSALPGRPFPSISDARACDLAACTQLNSPSTPPRTGTSQKNGDAQIVQSRCVPIASRIVSFPRSSLSDDLDSSPPWWVTNSMVARQATKLAARSSVRKDSSMASEAVRGRRSSRIAA</sequence>
<keyword evidence="3" id="KW-1185">Reference proteome</keyword>
<evidence type="ECO:0000313" key="3">
    <source>
        <dbReference type="Proteomes" id="UP000807342"/>
    </source>
</evidence>